<reference evidence="2 3" key="1">
    <citation type="submission" date="2015-06" db="EMBL/GenBank/DDBJ databases">
        <title>Expansion of signal transduction pathways in fungi by whole-genome duplication.</title>
        <authorList>
            <consortium name="DOE Joint Genome Institute"/>
            <person name="Corrochano L.M."/>
            <person name="Kuo A."/>
            <person name="Marcet-Houben M."/>
            <person name="Polaino S."/>
            <person name="Salamov A."/>
            <person name="Villalobos J.M."/>
            <person name="Alvarez M.I."/>
            <person name="Avalos J."/>
            <person name="Benito E.P."/>
            <person name="Benoit I."/>
            <person name="Burger G."/>
            <person name="Camino L.P."/>
            <person name="Canovas D."/>
            <person name="Cerda-Olmedo E."/>
            <person name="Cheng J.-F."/>
            <person name="Dominguez A."/>
            <person name="Elias M."/>
            <person name="Eslava A.P."/>
            <person name="Glaser F."/>
            <person name="Grimwood J."/>
            <person name="Gutierrez G."/>
            <person name="Heitman J."/>
            <person name="Henrissat B."/>
            <person name="Iturriaga E.A."/>
            <person name="Lang B.F."/>
            <person name="Lavin J.L."/>
            <person name="Lee S."/>
            <person name="Li W."/>
            <person name="Lindquist E."/>
            <person name="Lopez-Garcia S."/>
            <person name="Luque E.M."/>
            <person name="Marcos A.T."/>
            <person name="Martin J."/>
            <person name="Mccluskey K."/>
            <person name="Medina H.R."/>
            <person name="Miralles-Duran A."/>
            <person name="Miyazaki A."/>
            <person name="Munoz-Torres E."/>
            <person name="Oguiza J.A."/>
            <person name="Ohm R."/>
            <person name="Olmedo M."/>
            <person name="Orejas M."/>
            <person name="Ortiz-Castellanos L."/>
            <person name="Pisabarro A.G."/>
            <person name="Rodriguez-Romero J."/>
            <person name="Ruiz-Herrera J."/>
            <person name="Ruiz-Vazquez R."/>
            <person name="Sanz C."/>
            <person name="Schackwitz W."/>
            <person name="Schmutz J."/>
            <person name="Shahriari M."/>
            <person name="Shelest E."/>
            <person name="Silva-Franco F."/>
            <person name="Soanes D."/>
            <person name="Syed K."/>
            <person name="Tagua V.G."/>
            <person name="Talbot N.J."/>
            <person name="Thon M."/>
            <person name="De Vries R.P."/>
            <person name="Wiebenga A."/>
            <person name="Yadav J.S."/>
            <person name="Braun E.L."/>
            <person name="Baker S."/>
            <person name="Garre V."/>
            <person name="Horwitz B."/>
            <person name="Torres-Martinez S."/>
            <person name="Idnurm A."/>
            <person name="Herrera-Estrella A."/>
            <person name="Gabaldon T."/>
            <person name="Grigoriev I.V."/>
        </authorList>
    </citation>
    <scope>NUCLEOTIDE SEQUENCE [LARGE SCALE GENOMIC DNA]</scope>
    <source>
        <strain evidence="2 3">CBS 277.49</strain>
    </source>
</reference>
<evidence type="ECO:0000256" key="1">
    <source>
        <dbReference type="SAM" id="MobiDB-lite"/>
    </source>
</evidence>
<evidence type="ECO:0000313" key="2">
    <source>
        <dbReference type="EMBL" id="OAC97985.1"/>
    </source>
</evidence>
<dbReference type="VEuPathDB" id="FungiDB:MUCCIDRAFT_86676"/>
<name>A0A168GST7_MUCCL</name>
<feature type="compositionally biased region" description="Acidic residues" evidence="1">
    <location>
        <begin position="63"/>
        <end position="80"/>
    </location>
</feature>
<organism evidence="2 3">
    <name type="scientific">Mucor lusitanicus CBS 277.49</name>
    <dbReference type="NCBI Taxonomy" id="747725"/>
    <lineage>
        <taxon>Eukaryota</taxon>
        <taxon>Fungi</taxon>
        <taxon>Fungi incertae sedis</taxon>
        <taxon>Mucoromycota</taxon>
        <taxon>Mucoromycotina</taxon>
        <taxon>Mucoromycetes</taxon>
        <taxon>Mucorales</taxon>
        <taxon>Mucorineae</taxon>
        <taxon>Mucoraceae</taxon>
        <taxon>Mucor</taxon>
    </lineage>
</organism>
<sequence length="230" mass="26000">MTSGCNVWVVAHHFAQDLEVPKETFRRSALNLMENSLSRKRKLQDVDTVDEELATTGDKGHDTDDESAIEEESASEEETGNETAVIQSRKDAIDERILSLSFIFVIQPKDCNGGFLNDARPIEAEIRNHFASKLNISTPTEAILAASRVDDLCHDAVAVHKFLAQEHANFWDNNKKSTAHFNIINSFTQYCKSFRNDHTAQDRNEYEFSTNELFKGNVYSTHKMSKSIAI</sequence>
<feature type="region of interest" description="Disordered" evidence="1">
    <location>
        <begin position="47"/>
        <end position="86"/>
    </location>
</feature>
<evidence type="ECO:0000313" key="3">
    <source>
        <dbReference type="Proteomes" id="UP000077051"/>
    </source>
</evidence>
<proteinExistence type="predicted"/>
<dbReference type="Proteomes" id="UP000077051">
    <property type="component" value="Unassembled WGS sequence"/>
</dbReference>
<gene>
    <name evidence="2" type="ORF">MUCCIDRAFT_86676</name>
</gene>
<comment type="caution">
    <text evidence="2">The sequence shown here is derived from an EMBL/GenBank/DDBJ whole genome shotgun (WGS) entry which is preliminary data.</text>
</comment>
<keyword evidence="3" id="KW-1185">Reference proteome</keyword>
<dbReference type="AlphaFoldDB" id="A0A168GST7"/>
<protein>
    <submittedName>
        <fullName evidence="2">Uncharacterized protein</fullName>
    </submittedName>
</protein>
<dbReference type="OrthoDB" id="2254071at2759"/>
<dbReference type="EMBL" id="AMYB01000012">
    <property type="protein sequence ID" value="OAC97985.1"/>
    <property type="molecule type" value="Genomic_DNA"/>
</dbReference>
<accession>A0A168GST7</accession>